<dbReference type="InterPro" id="IPR013096">
    <property type="entry name" value="Cupin_2"/>
</dbReference>
<dbReference type="PROSITE" id="PS50943">
    <property type="entry name" value="HTH_CROC1"/>
    <property type="match status" value="1"/>
</dbReference>
<dbReference type="Gene3D" id="2.60.120.10">
    <property type="entry name" value="Jelly Rolls"/>
    <property type="match status" value="1"/>
</dbReference>
<protein>
    <submittedName>
        <fullName evidence="3">XRE family transcriptional regulator</fullName>
    </submittedName>
</protein>
<dbReference type="RefSeq" id="WP_257767431.1">
    <property type="nucleotide sequence ID" value="NZ_CP102480.1"/>
</dbReference>
<dbReference type="GO" id="GO:0003700">
    <property type="term" value="F:DNA-binding transcription factor activity"/>
    <property type="evidence" value="ECO:0007669"/>
    <property type="project" value="TreeGrafter"/>
</dbReference>
<dbReference type="CDD" id="cd02209">
    <property type="entry name" value="cupin_XRE_C"/>
    <property type="match status" value="1"/>
</dbReference>
<gene>
    <name evidence="3" type="ORF">NUH88_16190</name>
</gene>
<dbReference type="KEGG" id="naci:NUH88_16190"/>
<dbReference type="GO" id="GO:0003677">
    <property type="term" value="F:DNA binding"/>
    <property type="evidence" value="ECO:0007669"/>
    <property type="project" value="UniProtKB-KW"/>
</dbReference>
<name>A0A9J7APU4_9PROT</name>
<feature type="domain" description="HTH cro/C1-type" evidence="2">
    <location>
        <begin position="44"/>
        <end position="98"/>
    </location>
</feature>
<keyword evidence="4" id="KW-1185">Reference proteome</keyword>
<dbReference type="Pfam" id="PF01381">
    <property type="entry name" value="HTH_3"/>
    <property type="match status" value="1"/>
</dbReference>
<dbReference type="Proteomes" id="UP001060336">
    <property type="component" value="Chromosome"/>
</dbReference>
<evidence type="ECO:0000259" key="2">
    <source>
        <dbReference type="PROSITE" id="PS50943"/>
    </source>
</evidence>
<evidence type="ECO:0000313" key="3">
    <source>
        <dbReference type="EMBL" id="UUX48930.1"/>
    </source>
</evidence>
<keyword evidence="1" id="KW-0238">DNA-binding</keyword>
<evidence type="ECO:0000256" key="1">
    <source>
        <dbReference type="ARBA" id="ARBA00023125"/>
    </source>
</evidence>
<dbReference type="InterPro" id="IPR014710">
    <property type="entry name" value="RmlC-like_jellyroll"/>
</dbReference>
<dbReference type="PANTHER" id="PTHR46797">
    <property type="entry name" value="HTH-TYPE TRANSCRIPTIONAL REGULATOR"/>
    <property type="match status" value="1"/>
</dbReference>
<dbReference type="SUPFAM" id="SSF47413">
    <property type="entry name" value="lambda repressor-like DNA-binding domains"/>
    <property type="match status" value="1"/>
</dbReference>
<sequence length="217" mass="23437">MFSLLVFRTSFDIMNGQYFVRQQERLIFIMNDDVNPGDLIAEAIRREREQAHLSLSALAAKAGLAKSTLSQLEAGKGNPSIETLWAIAAALGIPFSFLFEHAAPRNLLIRVDEGEALVADHADFTAVPLSKCPPGHRRDLYRITLSKGSPRAAEPHPRGTLEHAFVASGSVRLGPMDAPAELGPGDYYAYPGDVAHAYEALSDRAVILLAMESPGAG</sequence>
<dbReference type="InterPro" id="IPR011051">
    <property type="entry name" value="RmlC_Cupin_sf"/>
</dbReference>
<dbReference type="PANTHER" id="PTHR46797:SF1">
    <property type="entry name" value="METHYLPHOSPHONATE SYNTHASE"/>
    <property type="match status" value="1"/>
</dbReference>
<organism evidence="3 4">
    <name type="scientific">Nisaea acidiphila</name>
    <dbReference type="NCBI Taxonomy" id="1862145"/>
    <lineage>
        <taxon>Bacteria</taxon>
        <taxon>Pseudomonadati</taxon>
        <taxon>Pseudomonadota</taxon>
        <taxon>Alphaproteobacteria</taxon>
        <taxon>Rhodospirillales</taxon>
        <taxon>Thalassobaculaceae</taxon>
        <taxon>Nisaea</taxon>
    </lineage>
</organism>
<evidence type="ECO:0000313" key="4">
    <source>
        <dbReference type="Proteomes" id="UP001060336"/>
    </source>
</evidence>
<proteinExistence type="predicted"/>
<dbReference type="Pfam" id="PF07883">
    <property type="entry name" value="Cupin_2"/>
    <property type="match status" value="1"/>
</dbReference>
<dbReference type="Gene3D" id="1.10.260.40">
    <property type="entry name" value="lambda repressor-like DNA-binding domains"/>
    <property type="match status" value="1"/>
</dbReference>
<dbReference type="InterPro" id="IPR001387">
    <property type="entry name" value="Cro/C1-type_HTH"/>
</dbReference>
<dbReference type="SUPFAM" id="SSF51182">
    <property type="entry name" value="RmlC-like cupins"/>
    <property type="match status" value="1"/>
</dbReference>
<dbReference type="AlphaFoldDB" id="A0A9J7APU4"/>
<dbReference type="GO" id="GO:0005829">
    <property type="term" value="C:cytosol"/>
    <property type="evidence" value="ECO:0007669"/>
    <property type="project" value="TreeGrafter"/>
</dbReference>
<reference evidence="3" key="1">
    <citation type="submission" date="2022-08" db="EMBL/GenBank/DDBJ databases">
        <title>Nisaea acidiphila sp. nov., isolated from a marine algal debris and emended description of the genus Nisaea Urios et al. 2008.</title>
        <authorList>
            <person name="Kwon K."/>
        </authorList>
    </citation>
    <scope>NUCLEOTIDE SEQUENCE</scope>
    <source>
        <strain evidence="3">MEBiC11861</strain>
    </source>
</reference>
<accession>A0A9J7APU4</accession>
<dbReference type="SMART" id="SM00530">
    <property type="entry name" value="HTH_XRE"/>
    <property type="match status" value="1"/>
</dbReference>
<dbReference type="CDD" id="cd00093">
    <property type="entry name" value="HTH_XRE"/>
    <property type="match status" value="1"/>
</dbReference>
<dbReference type="InterPro" id="IPR010982">
    <property type="entry name" value="Lambda_DNA-bd_dom_sf"/>
</dbReference>
<dbReference type="InterPro" id="IPR050807">
    <property type="entry name" value="TransReg_Diox_bact_type"/>
</dbReference>
<dbReference type="EMBL" id="CP102480">
    <property type="protein sequence ID" value="UUX48930.1"/>
    <property type="molecule type" value="Genomic_DNA"/>
</dbReference>